<accession>A0A397VMH4</accession>
<keyword evidence="1" id="KW-0732">Signal</keyword>
<evidence type="ECO:0000313" key="2">
    <source>
        <dbReference type="EMBL" id="RIB23031.1"/>
    </source>
</evidence>
<dbReference type="OrthoDB" id="2421427at2759"/>
<organism evidence="2 3">
    <name type="scientific">Gigaspora rosea</name>
    <dbReference type="NCBI Taxonomy" id="44941"/>
    <lineage>
        <taxon>Eukaryota</taxon>
        <taxon>Fungi</taxon>
        <taxon>Fungi incertae sedis</taxon>
        <taxon>Mucoromycota</taxon>
        <taxon>Glomeromycotina</taxon>
        <taxon>Glomeromycetes</taxon>
        <taxon>Diversisporales</taxon>
        <taxon>Gigasporaceae</taxon>
        <taxon>Gigaspora</taxon>
    </lineage>
</organism>
<comment type="caution">
    <text evidence="2">The sequence shown here is derived from an EMBL/GenBank/DDBJ whole genome shotgun (WGS) entry which is preliminary data.</text>
</comment>
<proteinExistence type="predicted"/>
<feature type="chain" id="PRO_5017379357" evidence="1">
    <location>
        <begin position="23"/>
        <end position="172"/>
    </location>
</feature>
<dbReference type="AlphaFoldDB" id="A0A397VMH4"/>
<keyword evidence="3" id="KW-1185">Reference proteome</keyword>
<evidence type="ECO:0000256" key="1">
    <source>
        <dbReference type="SAM" id="SignalP"/>
    </source>
</evidence>
<sequence length="172" mass="19002">MMKYSFRLLLLFLILQIVKTNANSATVIIPANSVWWVWSNTAASAHQCNLTLADTSSTLNNNCGSSDNNIAINDPYPGTSTPQFKIGFLSSSGQYYFIMAIQNFNTQPTEVNFNVLWDIECNASNNTSTSEPAPTNTKSSKSDGISKFGNITNIYILTIVITFIIELRKLIV</sequence>
<reference evidence="2 3" key="1">
    <citation type="submission" date="2018-06" db="EMBL/GenBank/DDBJ databases">
        <title>Comparative genomics reveals the genomic features of Rhizophagus irregularis, R. cerebriforme, R. diaphanum and Gigaspora rosea, and their symbiotic lifestyle signature.</title>
        <authorList>
            <person name="Morin E."/>
            <person name="San Clemente H."/>
            <person name="Chen E.C.H."/>
            <person name="De La Providencia I."/>
            <person name="Hainaut M."/>
            <person name="Kuo A."/>
            <person name="Kohler A."/>
            <person name="Murat C."/>
            <person name="Tang N."/>
            <person name="Roy S."/>
            <person name="Loubradou J."/>
            <person name="Henrissat B."/>
            <person name="Grigoriev I.V."/>
            <person name="Corradi N."/>
            <person name="Roux C."/>
            <person name="Martin F.M."/>
        </authorList>
    </citation>
    <scope>NUCLEOTIDE SEQUENCE [LARGE SCALE GENOMIC DNA]</scope>
    <source>
        <strain evidence="2 3">DAOM 194757</strain>
    </source>
</reference>
<gene>
    <name evidence="2" type="ORF">C2G38_916295</name>
</gene>
<dbReference type="Proteomes" id="UP000266673">
    <property type="component" value="Unassembled WGS sequence"/>
</dbReference>
<feature type="signal peptide" evidence="1">
    <location>
        <begin position="1"/>
        <end position="22"/>
    </location>
</feature>
<protein>
    <submittedName>
        <fullName evidence="2">Uncharacterized protein</fullName>
    </submittedName>
</protein>
<dbReference type="EMBL" id="QKWP01000282">
    <property type="protein sequence ID" value="RIB23031.1"/>
    <property type="molecule type" value="Genomic_DNA"/>
</dbReference>
<evidence type="ECO:0000313" key="3">
    <source>
        <dbReference type="Proteomes" id="UP000266673"/>
    </source>
</evidence>
<name>A0A397VMH4_9GLOM</name>